<proteinExistence type="predicted"/>
<sequence>MVEELQQLPIEKRMVEVVERKGLGHPDYICDAAMNQVSVELSKEYIKRFGRVLHHNTDKSLLAAGRVSLAFGGGKVEEPMLLVLGDRATYEFEGVEIPVKDIAENAARKWFRENLRFVEPDKHVRFQNQLRKGSAELTDIFSRKKGMLGANDTSAAVGYAPMSKLENLVRDTEMFLNSKDFKKQHPESGEDVKVMGLRINDEFHFTVAMAFVDRFISSESDYFRKKSEIIEELRGFMRGQVGKKFRVDLNTLDVRGRGLNGIYLTVLGTSAEDGDCGQVGRGNRVNGIIPLNRPISNEAAAGKNPVSHVGKIYNLLTHRMADQIYNELHGIEEVYVWLLSQIGKPVDQPKVIAVQLITKKNSSDPKALSMQIEEVVEKELDDMDSFCKSLVEGKIAVC</sequence>
<dbReference type="KEGG" id="flt:Sv326_0215"/>
<accession>A0A7D5XJ36</accession>
<dbReference type="PANTHER" id="PTHR36697:SF1">
    <property type="entry name" value="S-ADENOSYLMETHIONINE SYNTHASE"/>
    <property type="match status" value="1"/>
</dbReference>
<evidence type="ECO:0000313" key="2">
    <source>
        <dbReference type="Proteomes" id="UP000510821"/>
    </source>
</evidence>
<name>A0A7D5XJ36_FERL1</name>
<dbReference type="NCBIfam" id="NF003366">
    <property type="entry name" value="PRK04439.1-5"/>
    <property type="match status" value="1"/>
</dbReference>
<dbReference type="Gene3D" id="3.30.300.340">
    <property type="entry name" value="S-adenosylmethionine synthetase, N-terminal domain"/>
    <property type="match status" value="1"/>
</dbReference>
<dbReference type="InterPro" id="IPR042544">
    <property type="entry name" value="AdoMet_synthase_3"/>
</dbReference>
<dbReference type="PANTHER" id="PTHR36697">
    <property type="entry name" value="S-ADENOSYLMETHIONINE SYNTHASE"/>
    <property type="match status" value="1"/>
</dbReference>
<keyword evidence="1" id="KW-0808">Transferase</keyword>
<dbReference type="GO" id="GO:0004478">
    <property type="term" value="F:methionine adenosyltransferase activity"/>
    <property type="evidence" value="ECO:0007669"/>
    <property type="project" value="UniProtKB-EC"/>
</dbReference>
<organism evidence="1 2">
    <name type="scientific">Fermentimicrarchaeum limneticum</name>
    <dbReference type="NCBI Taxonomy" id="2795018"/>
    <lineage>
        <taxon>Archaea</taxon>
        <taxon>Candidatus Micrarchaeota</taxon>
        <taxon>Candidatus Fermentimicrarchaeales</taxon>
        <taxon>Candidatus Fermentimicrarchaeaceae</taxon>
        <taxon>Candidatus Fermentimicrarchaeum</taxon>
    </lineage>
</organism>
<dbReference type="EC" id="2.5.1.6" evidence="1"/>
<dbReference type="Gene3D" id="3.30.300.10">
    <property type="match status" value="1"/>
</dbReference>
<dbReference type="NCBIfam" id="NF003363">
    <property type="entry name" value="PRK04439.1-2"/>
    <property type="match status" value="1"/>
</dbReference>
<evidence type="ECO:0000313" key="1">
    <source>
        <dbReference type="EMBL" id="QLJ52390.1"/>
    </source>
</evidence>
<dbReference type="Gene3D" id="3.30.300.280">
    <property type="entry name" value="S-adenosylmethionine synthetase, C-terminal domain"/>
    <property type="match status" value="1"/>
</dbReference>
<protein>
    <submittedName>
        <fullName evidence="1">S-adenosylmethionine synthetase, archaeal</fullName>
        <ecNumber evidence="1">2.5.1.6</ecNumber>
    </submittedName>
</protein>
<dbReference type="InterPro" id="IPR027790">
    <property type="entry name" value="AdoMet_synthase_2_family"/>
</dbReference>
<reference evidence="2" key="1">
    <citation type="submission" date="2020-07" db="EMBL/GenBank/DDBJ databases">
        <title>Metabolic diversity and evolutionary history of the archaeal phylum ###Micrarchaeota### uncovered from a freshwater lake metagenome.</title>
        <authorList>
            <person name="Kadnikov V.V."/>
            <person name="Savvichev A.S."/>
            <person name="Mardanov A.V."/>
            <person name="Beletsky A.V."/>
            <person name="Chupakov A.V."/>
            <person name="Kokryatskaya N.M."/>
            <person name="Pimenov N.V."/>
            <person name="Ravin N.V."/>
        </authorList>
    </citation>
    <scope>NUCLEOTIDE SEQUENCE [LARGE SCALE GENOMIC DNA]</scope>
</reference>
<dbReference type="Proteomes" id="UP000510821">
    <property type="component" value="Chromosome"/>
</dbReference>
<gene>
    <name evidence="1" type="ORF">Sv326_0215</name>
</gene>
<dbReference type="Pfam" id="PF01941">
    <property type="entry name" value="AdoMet_Synthase"/>
    <property type="match status" value="1"/>
</dbReference>
<dbReference type="EMBL" id="CP058998">
    <property type="protein sequence ID" value="QLJ52390.1"/>
    <property type="molecule type" value="Genomic_DNA"/>
</dbReference>
<dbReference type="AlphaFoldDB" id="A0A7D5XJ36"/>
<dbReference type="InterPro" id="IPR042543">
    <property type="entry name" value="AdoMet_synthase_2"/>
</dbReference>